<dbReference type="GeneID" id="120030917"/>
<evidence type="ECO:0000256" key="10">
    <source>
        <dbReference type="ARBA" id="ARBA00022777"/>
    </source>
</evidence>
<evidence type="ECO:0000256" key="7">
    <source>
        <dbReference type="ARBA" id="ARBA00022729"/>
    </source>
</evidence>
<dbReference type="Pfam" id="PF25599">
    <property type="entry name" value="Ephrin_CRD"/>
    <property type="match status" value="1"/>
</dbReference>
<evidence type="ECO:0000256" key="6">
    <source>
        <dbReference type="ARBA" id="ARBA00022692"/>
    </source>
</evidence>
<evidence type="ECO:0000256" key="13">
    <source>
        <dbReference type="ARBA" id="ARBA00023136"/>
    </source>
</evidence>
<reference evidence="24" key="1">
    <citation type="submission" date="2025-08" db="UniProtKB">
        <authorList>
            <consortium name="RefSeq"/>
        </authorList>
    </citation>
    <scope>IDENTIFICATION</scope>
    <source>
        <tissue evidence="24">White muscle</tissue>
    </source>
</reference>
<dbReference type="InterPro" id="IPR013783">
    <property type="entry name" value="Ig-like_fold"/>
</dbReference>
<feature type="transmembrane region" description="Helical" evidence="18">
    <location>
        <begin position="154"/>
        <end position="174"/>
    </location>
</feature>
<feature type="transmembrane region" description="Helical" evidence="18">
    <location>
        <begin position="696"/>
        <end position="720"/>
    </location>
</feature>
<keyword evidence="10" id="KW-0418">Kinase</keyword>
<dbReference type="FunFam" id="2.10.50.10:FF:000001">
    <property type="entry name" value="Ephrin type-A receptor 5"/>
    <property type="match status" value="1"/>
</dbReference>
<dbReference type="InterPro" id="IPR001245">
    <property type="entry name" value="Ser-Thr/Tyr_kinase_cat_dom"/>
</dbReference>
<dbReference type="InterPro" id="IPR003961">
    <property type="entry name" value="FN3_dom"/>
</dbReference>
<dbReference type="SMART" id="SM00060">
    <property type="entry name" value="FN3"/>
    <property type="match status" value="2"/>
</dbReference>
<evidence type="ECO:0000256" key="1">
    <source>
        <dbReference type="ARBA" id="ARBA00004251"/>
    </source>
</evidence>
<keyword evidence="3" id="KW-1003">Cell membrane</keyword>
<feature type="domain" description="Fibronectin type-III" evidence="21">
    <location>
        <begin position="474"/>
        <end position="587"/>
    </location>
</feature>
<feature type="region of interest" description="Disordered" evidence="17">
    <location>
        <begin position="307"/>
        <end position="332"/>
    </location>
</feature>
<dbReference type="RefSeq" id="XP_038832350.1">
    <property type="nucleotide sequence ID" value="XM_038976422.1"/>
</dbReference>
<dbReference type="PROSITE" id="PS50105">
    <property type="entry name" value="SAM_DOMAIN"/>
    <property type="match status" value="1"/>
</dbReference>
<dbReference type="InterPro" id="IPR001660">
    <property type="entry name" value="SAM"/>
</dbReference>
<keyword evidence="14" id="KW-0829">Tyrosine-protein kinase</keyword>
<dbReference type="Gene3D" id="1.10.150.50">
    <property type="entry name" value="Transcription Factor, Ets-1"/>
    <property type="match status" value="1"/>
</dbReference>
<dbReference type="Gene3D" id="2.60.120.260">
    <property type="entry name" value="Galactose-binding domain-like"/>
    <property type="match status" value="1"/>
</dbReference>
<dbReference type="InterPro" id="IPR001090">
    <property type="entry name" value="Ephrin_rcpt_lig-bd_dom"/>
</dbReference>
<keyword evidence="11" id="KW-0067">ATP-binding</keyword>
<feature type="domain" description="SAM" evidence="20">
    <location>
        <begin position="1061"/>
        <end position="1125"/>
    </location>
</feature>
<dbReference type="SUPFAM" id="SSF49785">
    <property type="entry name" value="Galactose-binding domain-like"/>
    <property type="match status" value="1"/>
</dbReference>
<dbReference type="GO" id="GO:0007411">
    <property type="term" value="P:axon guidance"/>
    <property type="evidence" value="ECO:0007669"/>
    <property type="project" value="TreeGrafter"/>
</dbReference>
<dbReference type="InterPro" id="IPR050449">
    <property type="entry name" value="Ephrin_rcpt_TKs"/>
</dbReference>
<organism evidence="23 24">
    <name type="scientific">Salvelinus namaycush</name>
    <name type="common">Lake trout</name>
    <name type="synonym">Salmo namaycush</name>
    <dbReference type="NCBI Taxonomy" id="8040"/>
    <lineage>
        <taxon>Eukaryota</taxon>
        <taxon>Metazoa</taxon>
        <taxon>Chordata</taxon>
        <taxon>Craniata</taxon>
        <taxon>Vertebrata</taxon>
        <taxon>Euteleostomi</taxon>
        <taxon>Actinopterygii</taxon>
        <taxon>Neopterygii</taxon>
        <taxon>Teleostei</taxon>
        <taxon>Protacanthopterygii</taxon>
        <taxon>Salmoniformes</taxon>
        <taxon>Salmonidae</taxon>
        <taxon>Salmoninae</taxon>
        <taxon>Salvelinus</taxon>
    </lineage>
</organism>
<dbReference type="PROSITE" id="PS50011">
    <property type="entry name" value="PROTEIN_KINASE_DOM"/>
    <property type="match status" value="1"/>
</dbReference>
<dbReference type="Pfam" id="PF07699">
    <property type="entry name" value="Ephrin_rec_like"/>
    <property type="match status" value="1"/>
</dbReference>
<evidence type="ECO:0000259" key="21">
    <source>
        <dbReference type="PROSITE" id="PS50853"/>
    </source>
</evidence>
<dbReference type="SUPFAM" id="SSF47769">
    <property type="entry name" value="SAM/Pointed domain"/>
    <property type="match status" value="1"/>
</dbReference>
<dbReference type="PROSITE" id="PS00791">
    <property type="entry name" value="RECEPTOR_TYR_KIN_V_2"/>
    <property type="match status" value="1"/>
</dbReference>
<dbReference type="Pfam" id="PF00536">
    <property type="entry name" value="SAM_1"/>
    <property type="match status" value="1"/>
</dbReference>
<keyword evidence="4" id="KW-0597">Phosphoprotein</keyword>
<keyword evidence="7" id="KW-0732">Signal</keyword>
<dbReference type="Gene3D" id="1.10.510.10">
    <property type="entry name" value="Transferase(Phosphotransferase) domain 1"/>
    <property type="match status" value="1"/>
</dbReference>
<evidence type="ECO:0000256" key="2">
    <source>
        <dbReference type="ARBA" id="ARBA00011902"/>
    </source>
</evidence>
<evidence type="ECO:0000313" key="23">
    <source>
        <dbReference type="Proteomes" id="UP000808372"/>
    </source>
</evidence>
<evidence type="ECO:0000256" key="4">
    <source>
        <dbReference type="ARBA" id="ARBA00022553"/>
    </source>
</evidence>
<dbReference type="Gene3D" id="2.10.50.10">
    <property type="entry name" value="Tumor Necrosis Factor Receptor, subunit A, domain 2"/>
    <property type="match status" value="1"/>
</dbReference>
<dbReference type="Gene3D" id="3.30.200.20">
    <property type="entry name" value="Phosphorylase Kinase, domain 1"/>
    <property type="match status" value="1"/>
</dbReference>
<evidence type="ECO:0000259" key="19">
    <source>
        <dbReference type="PROSITE" id="PS50011"/>
    </source>
</evidence>
<dbReference type="Pfam" id="PF00041">
    <property type="entry name" value="fn3"/>
    <property type="match status" value="2"/>
</dbReference>
<dbReference type="Gene3D" id="2.60.40.10">
    <property type="entry name" value="Immunoglobulins"/>
    <property type="match status" value="2"/>
</dbReference>
<evidence type="ECO:0000256" key="8">
    <source>
        <dbReference type="ARBA" id="ARBA00022737"/>
    </source>
</evidence>
<dbReference type="PANTHER" id="PTHR46877">
    <property type="entry name" value="EPH RECEPTOR A5"/>
    <property type="match status" value="1"/>
</dbReference>
<evidence type="ECO:0000256" key="11">
    <source>
        <dbReference type="ARBA" id="ARBA00022840"/>
    </source>
</evidence>
<dbReference type="InterPro" id="IPR000719">
    <property type="entry name" value="Prot_kinase_dom"/>
</dbReference>
<accession>A0A8U0PWB1</accession>
<sequence length="1133" mass="125630">MYIKKWDEVSVLDDQGKLIRTFEVCNVNQNPRLQDNWLATPFLFRFSAPRVFVTLRFSVRDCASLRSPSPSCRETLTLYYKQADSQRELERTWNAEPSSAEKDTREGWVKIDTIAADKSFTKVEPSLPHQYQPDRYRRVNIKTRSFAPLTRNGFVLAIVDSGACVSLMGVSIFYRRCPATNRYLASYPATPSGAEPTALVPVTGTCVPHSQAQGGSASRMHCNAEGEWMVPVGGCICEEGYEPNQNRSACLVTHSLDRNTHPLGMESAGAGAPAVGVAERGQQHAAMLQHLGSAMDRILQTMERWERRGVPPASSPAPPVSPSLTPPSPGPSGIRLALPREYDGTVAGYQGFLLQLELYLATVHPAPSGRESVAALASCLSGKALEWANAVWGEGEAVLDHFEDFDFDQPVFDHPPEECPVGYFKSVLGSVPCSVCPSNSRTSQEGSRVCECRSGFYRAPADVNSSACTSSPSAPTSVSWEYESGDGGVSLRWRPPVDMGGRSEVWYGVVCRICPSATFTAPGACSWCGEAVTFTPSQTGIKQTKVTLNNLLTRVTYLIQVQAVNDVSALSPFPPQFISINFTTSQSVPSLVPSLHQLSRAPDSITLSWPQPDRPNGDILEYQLRYYDKGSDEDSAVSVFSETNTVTVNYLAPGSIYAFQIRARNERGYGPYSHTIYFTTLALEESSKQIQNRLPLLVGSVMGGAAFLLVIVAIVVVFVFRSKRRESPYSDRLQRYISHKGGVKYYVDPSTYEDPSEAVKEFAREIDPSHLKIEEVIGAAQFGEVSRGRYRPLGRREVLVAVKTLRWGVTDREKAVFMTEAGVLGQFDHPNVLKLEGVVTQSPPERIITEFMENGPLDAFLRENEDQFSVLQLVGMVRGVGAGMRYLSERNFVHRDLAARNVLVNSNLVCKVSDFGLSRLMRGLDHNMPTYTASLGSKIPVRWTAPEAFQHRKFSSASDVWSFGVLMWEVMSYGERPYWDMSNQEVMKAVADQYRLPAPNNCPPALHSLMLQCWQAERGDRLGFDSLLSSLDRLIRHPASLKAEHPRSTQPLLSPTPTDLSSVATVSEWLTALRMDRYKDQFERAHLDTLDRVSRLTMEDVQNLGVNLLGHQRKITNAAQQLRTHLTQGQVEV</sequence>
<dbReference type="InterPro" id="IPR008266">
    <property type="entry name" value="Tyr_kinase_AS"/>
</dbReference>
<dbReference type="Gene3D" id="2.60.40.1770">
    <property type="entry name" value="ephrin a2 ectodomain"/>
    <property type="match status" value="1"/>
</dbReference>
<dbReference type="SMART" id="SM00454">
    <property type="entry name" value="SAM"/>
    <property type="match status" value="1"/>
</dbReference>
<name>A0A8U0PWB1_SALNM</name>
<dbReference type="PROSITE" id="PS00109">
    <property type="entry name" value="PROTEIN_KINASE_TYR"/>
    <property type="match status" value="1"/>
</dbReference>
<comment type="subcellular location">
    <subcellularLocation>
        <location evidence="1">Cell membrane</location>
        <topology evidence="1">Single-pass type I membrane protein</topology>
    </subcellularLocation>
</comment>
<keyword evidence="15" id="KW-0675">Receptor</keyword>
<evidence type="ECO:0000256" key="17">
    <source>
        <dbReference type="SAM" id="MobiDB-lite"/>
    </source>
</evidence>
<dbReference type="FunFam" id="1.10.510.10:FF:000268">
    <property type="entry name" value="Receptor protein-tyrosine kinase"/>
    <property type="match status" value="1"/>
</dbReference>
<dbReference type="FunFam" id="3.30.200.20:FF:000143">
    <property type="entry name" value="Ephrin type-B receptor 6"/>
    <property type="match status" value="1"/>
</dbReference>
<dbReference type="AlphaFoldDB" id="A0A8U0PWB1"/>
<dbReference type="PROSITE" id="PS51550">
    <property type="entry name" value="EPH_LBD"/>
    <property type="match status" value="1"/>
</dbReference>
<proteinExistence type="predicted"/>
<dbReference type="SUPFAM" id="SSF57184">
    <property type="entry name" value="Growth factor receptor domain"/>
    <property type="match status" value="1"/>
</dbReference>
<dbReference type="GO" id="GO:0030425">
    <property type="term" value="C:dendrite"/>
    <property type="evidence" value="ECO:0007669"/>
    <property type="project" value="TreeGrafter"/>
</dbReference>
<dbReference type="InterPro" id="IPR011009">
    <property type="entry name" value="Kinase-like_dom_sf"/>
</dbReference>
<dbReference type="PROSITE" id="PS50853">
    <property type="entry name" value="FN3"/>
    <property type="match status" value="2"/>
</dbReference>
<gene>
    <name evidence="24" type="primary">LOC120030917</name>
</gene>
<keyword evidence="5" id="KW-0808">Transferase</keyword>
<dbReference type="InterPro" id="IPR001426">
    <property type="entry name" value="Tyr_kinase_rcpt_V_CS"/>
</dbReference>
<dbReference type="SMART" id="SM00615">
    <property type="entry name" value="EPH_lbd"/>
    <property type="match status" value="1"/>
</dbReference>
<dbReference type="PANTHER" id="PTHR46877:SF15">
    <property type="entry name" value="EPHRIN TYPE-B RECEPTOR 6"/>
    <property type="match status" value="1"/>
</dbReference>
<dbReference type="GO" id="GO:0005005">
    <property type="term" value="F:transmembrane-ephrin receptor activity"/>
    <property type="evidence" value="ECO:0007669"/>
    <property type="project" value="TreeGrafter"/>
</dbReference>
<keyword evidence="12 18" id="KW-1133">Transmembrane helix</keyword>
<dbReference type="InterPro" id="IPR008979">
    <property type="entry name" value="Galactose-bd-like_sf"/>
</dbReference>
<evidence type="ECO:0000256" key="9">
    <source>
        <dbReference type="ARBA" id="ARBA00022741"/>
    </source>
</evidence>
<dbReference type="Pfam" id="PF07714">
    <property type="entry name" value="PK_Tyr_Ser-Thr"/>
    <property type="match status" value="1"/>
</dbReference>
<dbReference type="FunFam" id="2.60.40.10:FF:000508">
    <property type="entry name" value="ephrin type-B receptor 6"/>
    <property type="match status" value="1"/>
</dbReference>
<dbReference type="InterPro" id="IPR036116">
    <property type="entry name" value="FN3_sf"/>
</dbReference>
<evidence type="ECO:0000313" key="24">
    <source>
        <dbReference type="RefSeq" id="XP_038832350.1"/>
    </source>
</evidence>
<evidence type="ECO:0000259" key="22">
    <source>
        <dbReference type="PROSITE" id="PS51550"/>
    </source>
</evidence>
<keyword evidence="16" id="KW-0325">Glycoprotein</keyword>
<evidence type="ECO:0000256" key="3">
    <source>
        <dbReference type="ARBA" id="ARBA00022475"/>
    </source>
</evidence>
<evidence type="ECO:0000256" key="15">
    <source>
        <dbReference type="ARBA" id="ARBA00023170"/>
    </source>
</evidence>
<dbReference type="FunFam" id="2.60.120.260:FF:000327">
    <property type="entry name" value="EPH receptor B4"/>
    <property type="match status" value="1"/>
</dbReference>
<dbReference type="FunFam" id="2.60.40.1770:FF:000002">
    <property type="entry name" value="ephrin type-A receptor 2"/>
    <property type="match status" value="1"/>
</dbReference>
<dbReference type="InterPro" id="IPR013761">
    <property type="entry name" value="SAM/pointed_sf"/>
</dbReference>
<dbReference type="GO" id="GO:0005886">
    <property type="term" value="C:plasma membrane"/>
    <property type="evidence" value="ECO:0007669"/>
    <property type="project" value="UniProtKB-SubCell"/>
</dbReference>
<protein>
    <recommendedName>
        <fullName evidence="2">receptor protein-tyrosine kinase</fullName>
        <ecNumber evidence="2">2.7.10.1</ecNumber>
    </recommendedName>
</protein>
<dbReference type="FunFam" id="2.60.40.10:FF:000059">
    <property type="entry name" value="Ephrin type-A receptor 6"/>
    <property type="match status" value="1"/>
</dbReference>
<dbReference type="InterPro" id="IPR009030">
    <property type="entry name" value="Growth_fac_rcpt_cys_sf"/>
</dbReference>
<keyword evidence="13 18" id="KW-0472">Membrane</keyword>
<evidence type="ECO:0000256" key="18">
    <source>
        <dbReference type="SAM" id="Phobius"/>
    </source>
</evidence>
<evidence type="ECO:0000256" key="5">
    <source>
        <dbReference type="ARBA" id="ARBA00022679"/>
    </source>
</evidence>
<evidence type="ECO:0000256" key="14">
    <source>
        <dbReference type="ARBA" id="ARBA00023137"/>
    </source>
</evidence>
<dbReference type="PRINTS" id="PR00109">
    <property type="entry name" value="TYRKINASE"/>
</dbReference>
<dbReference type="SUPFAM" id="SSF49265">
    <property type="entry name" value="Fibronectin type III"/>
    <property type="match status" value="1"/>
</dbReference>
<dbReference type="InterPro" id="IPR020635">
    <property type="entry name" value="Tyr_kinase_cat_dom"/>
</dbReference>
<feature type="domain" description="Protein kinase" evidence="19">
    <location>
        <begin position="771"/>
        <end position="1040"/>
    </location>
</feature>
<dbReference type="InterPro" id="IPR027936">
    <property type="entry name" value="Eph_TM"/>
</dbReference>
<dbReference type="KEGG" id="snh:120030917"/>
<feature type="compositionally biased region" description="Pro residues" evidence="17">
    <location>
        <begin position="313"/>
        <end position="330"/>
    </location>
</feature>
<dbReference type="Pfam" id="PF01404">
    <property type="entry name" value="Ephrin_lbd"/>
    <property type="match status" value="1"/>
</dbReference>
<dbReference type="Pfam" id="PF14575">
    <property type="entry name" value="EphA2_TM"/>
    <property type="match status" value="1"/>
</dbReference>
<keyword evidence="8" id="KW-0677">Repeat</keyword>
<feature type="domain" description="Eph LBD" evidence="22">
    <location>
        <begin position="1"/>
        <end position="182"/>
    </location>
</feature>
<dbReference type="PRINTS" id="PR00014">
    <property type="entry name" value="FNTYPEIII"/>
</dbReference>
<keyword evidence="23" id="KW-1185">Reference proteome</keyword>
<evidence type="ECO:0000256" key="12">
    <source>
        <dbReference type="ARBA" id="ARBA00022989"/>
    </source>
</evidence>
<keyword evidence="6 18" id="KW-0812">Transmembrane</keyword>
<keyword evidence="9" id="KW-0547">Nucleotide-binding</keyword>
<evidence type="ECO:0000259" key="20">
    <source>
        <dbReference type="PROSITE" id="PS50105"/>
    </source>
</evidence>
<dbReference type="CDD" id="cd00063">
    <property type="entry name" value="FN3"/>
    <property type="match status" value="2"/>
</dbReference>
<dbReference type="SMART" id="SM00219">
    <property type="entry name" value="TyrKc"/>
    <property type="match status" value="1"/>
</dbReference>
<dbReference type="Proteomes" id="UP000808372">
    <property type="component" value="Chromosome 37"/>
</dbReference>
<dbReference type="GO" id="GO:0005524">
    <property type="term" value="F:ATP binding"/>
    <property type="evidence" value="ECO:0007669"/>
    <property type="project" value="UniProtKB-KW"/>
</dbReference>
<dbReference type="InterPro" id="IPR011641">
    <property type="entry name" value="Tyr-kin_ephrin_A/B_rcpt-like"/>
</dbReference>
<feature type="domain" description="Fibronectin type-III" evidence="21">
    <location>
        <begin position="588"/>
        <end position="683"/>
    </location>
</feature>
<dbReference type="SUPFAM" id="SSF56112">
    <property type="entry name" value="Protein kinase-like (PK-like)"/>
    <property type="match status" value="1"/>
</dbReference>
<dbReference type="EC" id="2.7.10.1" evidence="2"/>
<evidence type="ECO:0000256" key="16">
    <source>
        <dbReference type="ARBA" id="ARBA00023180"/>
    </source>
</evidence>